<dbReference type="PANTHER" id="PTHR32060">
    <property type="entry name" value="TAIL-SPECIFIC PROTEASE"/>
    <property type="match status" value="1"/>
</dbReference>
<dbReference type="RefSeq" id="WP_278339389.1">
    <property type="nucleotide sequence ID" value="NZ_CAUDCG010000015.1"/>
</dbReference>
<keyword evidence="4 5" id="KW-0720">Serine protease</keyword>
<evidence type="ECO:0000256" key="5">
    <source>
        <dbReference type="RuleBase" id="RU004404"/>
    </source>
</evidence>
<gene>
    <name evidence="8" type="ORF">BHV66_07675</name>
</gene>
<dbReference type="InterPro" id="IPR004447">
    <property type="entry name" value="Peptidase_S41A"/>
</dbReference>
<evidence type="ECO:0000256" key="6">
    <source>
        <dbReference type="SAM" id="SignalP"/>
    </source>
</evidence>
<feature type="signal peptide" evidence="6">
    <location>
        <begin position="1"/>
        <end position="23"/>
    </location>
</feature>
<dbReference type="GO" id="GO:0008236">
    <property type="term" value="F:serine-type peptidase activity"/>
    <property type="evidence" value="ECO:0007669"/>
    <property type="project" value="UniProtKB-KW"/>
</dbReference>
<dbReference type="Pfam" id="PF17820">
    <property type="entry name" value="PDZ_6"/>
    <property type="match status" value="1"/>
</dbReference>
<accession>A0A1Q6F4H7</accession>
<dbReference type="Proteomes" id="UP000187417">
    <property type="component" value="Unassembled WGS sequence"/>
</dbReference>
<dbReference type="CDD" id="cd07560">
    <property type="entry name" value="Peptidase_S41_CPP"/>
    <property type="match status" value="1"/>
</dbReference>
<evidence type="ECO:0000256" key="4">
    <source>
        <dbReference type="ARBA" id="ARBA00022825"/>
    </source>
</evidence>
<dbReference type="InterPro" id="IPR001478">
    <property type="entry name" value="PDZ"/>
</dbReference>
<organism evidence="8 9">
    <name type="scientific">Alistipes putredinis</name>
    <dbReference type="NCBI Taxonomy" id="28117"/>
    <lineage>
        <taxon>Bacteria</taxon>
        <taxon>Pseudomonadati</taxon>
        <taxon>Bacteroidota</taxon>
        <taxon>Bacteroidia</taxon>
        <taxon>Bacteroidales</taxon>
        <taxon>Rikenellaceae</taxon>
        <taxon>Alistipes</taxon>
    </lineage>
</organism>
<dbReference type="InterPro" id="IPR005151">
    <property type="entry name" value="Tail-specific_protease"/>
</dbReference>
<dbReference type="InterPro" id="IPR029045">
    <property type="entry name" value="ClpP/crotonase-like_dom_sf"/>
</dbReference>
<feature type="chain" id="PRO_5012682739" description="PDZ domain-containing protein" evidence="6">
    <location>
        <begin position="24"/>
        <end position="530"/>
    </location>
</feature>
<dbReference type="STRING" id="28117.BHV66_07675"/>
<keyword evidence="2 5" id="KW-0645">Protease</keyword>
<dbReference type="GO" id="GO:0006508">
    <property type="term" value="P:proteolysis"/>
    <property type="evidence" value="ECO:0007669"/>
    <property type="project" value="UniProtKB-KW"/>
</dbReference>
<evidence type="ECO:0000256" key="3">
    <source>
        <dbReference type="ARBA" id="ARBA00022801"/>
    </source>
</evidence>
<reference evidence="8 9" key="1">
    <citation type="journal article" date="2016" name="Nat. Biotechnol.">
        <title>Measurement of bacterial replication rates in microbial communities.</title>
        <authorList>
            <person name="Brown C.T."/>
            <person name="Olm M.R."/>
            <person name="Thomas B.C."/>
            <person name="Banfield J.F."/>
        </authorList>
    </citation>
    <scope>NUCLEOTIDE SEQUENCE [LARGE SCALE GENOMIC DNA]</scope>
    <source>
        <strain evidence="8">CAG:67_53_122</strain>
    </source>
</reference>
<dbReference type="NCBIfam" id="TIGR00225">
    <property type="entry name" value="prc"/>
    <property type="match status" value="1"/>
</dbReference>
<sequence>MKRSMWFFGLLLAVAGLSSFRTADIAVSRPDRAQRRSLAKLERSYEYIRKMYVDSVDMAPLVEEAIRSMVQQLDPHTEYASAAEMAEFWSLYRGKFGGIGIQTQWIRDSLVVTSLLSGGAAEEAGIRPDDRIVRVDGRTVKEIPASELISVMRGDAGSKVKILVIRRGIRLPILYEIVRREIPVPSVELAYRVDSAVGYIKLIRFGQTTLREVQRAYEELDRPKELILDLRGNGGGLLDQAIALSGFFLPKGSRIVSTEGRSVPSVVHSVRRNPVFPAEGRLVVLIDERSASASEIVCGALQDWDRAIIVGRRSFGKGLVQRQYLLPDGSALRLVIARYHTPSGREIQRPYVKGGDRTAYRTHSLPDTIPSPAYRTLRTGRTVYGGGGIAPDVCVIQDTVQASYLNALLRKNIFPEFMQRYLDRNRTALERDYPEFASFEERFEVPDEMYEELIGLGLEQGVTPPAEDSDVEAGTRRLLKALLAERLFDREALLRILHARDDADFIRALNLLKNWEAEGLPLLEAQHERQ</sequence>
<dbReference type="CDD" id="cd06782">
    <property type="entry name" value="cpPDZ_CPP-like"/>
    <property type="match status" value="1"/>
</dbReference>
<evidence type="ECO:0000313" key="9">
    <source>
        <dbReference type="Proteomes" id="UP000187417"/>
    </source>
</evidence>
<dbReference type="InterPro" id="IPR036034">
    <property type="entry name" value="PDZ_sf"/>
</dbReference>
<dbReference type="SMART" id="SM00228">
    <property type="entry name" value="PDZ"/>
    <property type="match status" value="1"/>
</dbReference>
<feature type="domain" description="PDZ" evidence="7">
    <location>
        <begin position="88"/>
        <end position="153"/>
    </location>
</feature>
<comment type="caution">
    <text evidence="8">The sequence shown here is derived from an EMBL/GenBank/DDBJ whole genome shotgun (WGS) entry which is preliminary data.</text>
</comment>
<keyword evidence="6" id="KW-0732">Signal</keyword>
<dbReference type="Gene3D" id="3.90.226.10">
    <property type="entry name" value="2-enoyl-CoA Hydratase, Chain A, domain 1"/>
    <property type="match status" value="1"/>
</dbReference>
<dbReference type="InterPro" id="IPR055210">
    <property type="entry name" value="CtpA/B_N"/>
</dbReference>
<dbReference type="SUPFAM" id="SSF52096">
    <property type="entry name" value="ClpP/crotonase"/>
    <property type="match status" value="1"/>
</dbReference>
<dbReference type="AlphaFoldDB" id="A0A1Q6F4H7"/>
<evidence type="ECO:0000313" key="8">
    <source>
        <dbReference type="EMBL" id="OKY93779.1"/>
    </source>
</evidence>
<dbReference type="GO" id="GO:0030288">
    <property type="term" value="C:outer membrane-bounded periplasmic space"/>
    <property type="evidence" value="ECO:0007669"/>
    <property type="project" value="TreeGrafter"/>
</dbReference>
<dbReference type="GO" id="GO:0007165">
    <property type="term" value="P:signal transduction"/>
    <property type="evidence" value="ECO:0007669"/>
    <property type="project" value="TreeGrafter"/>
</dbReference>
<name>A0A1Q6F4H7_9BACT</name>
<dbReference type="EMBL" id="MNQH01000032">
    <property type="protein sequence ID" value="OKY93779.1"/>
    <property type="molecule type" value="Genomic_DNA"/>
</dbReference>
<dbReference type="GO" id="GO:0004175">
    <property type="term" value="F:endopeptidase activity"/>
    <property type="evidence" value="ECO:0007669"/>
    <property type="project" value="TreeGrafter"/>
</dbReference>
<protein>
    <recommendedName>
        <fullName evidence="7">PDZ domain-containing protein</fullName>
    </recommendedName>
</protein>
<dbReference type="InterPro" id="IPR041489">
    <property type="entry name" value="PDZ_6"/>
</dbReference>
<dbReference type="PROSITE" id="PS50106">
    <property type="entry name" value="PDZ"/>
    <property type="match status" value="1"/>
</dbReference>
<keyword evidence="3 5" id="KW-0378">Hydrolase</keyword>
<proteinExistence type="inferred from homology"/>
<evidence type="ECO:0000256" key="2">
    <source>
        <dbReference type="ARBA" id="ARBA00022670"/>
    </source>
</evidence>
<comment type="similarity">
    <text evidence="1 5">Belongs to the peptidase S41A family.</text>
</comment>
<dbReference type="SMART" id="SM00245">
    <property type="entry name" value="TSPc"/>
    <property type="match status" value="1"/>
</dbReference>
<evidence type="ECO:0000259" key="7">
    <source>
        <dbReference type="PROSITE" id="PS50106"/>
    </source>
</evidence>
<dbReference type="PANTHER" id="PTHR32060:SF30">
    <property type="entry name" value="CARBOXY-TERMINAL PROCESSING PROTEASE CTPA"/>
    <property type="match status" value="1"/>
</dbReference>
<evidence type="ECO:0000256" key="1">
    <source>
        <dbReference type="ARBA" id="ARBA00009179"/>
    </source>
</evidence>
<dbReference type="Pfam" id="PF22694">
    <property type="entry name" value="CtpB_N-like"/>
    <property type="match status" value="1"/>
</dbReference>
<dbReference type="Gene3D" id="3.30.750.44">
    <property type="match status" value="1"/>
</dbReference>
<dbReference type="SUPFAM" id="SSF50156">
    <property type="entry name" value="PDZ domain-like"/>
    <property type="match status" value="1"/>
</dbReference>
<dbReference type="Gene3D" id="2.30.42.10">
    <property type="match status" value="1"/>
</dbReference>
<dbReference type="Pfam" id="PF03572">
    <property type="entry name" value="Peptidase_S41"/>
    <property type="match status" value="1"/>
</dbReference>